<feature type="compositionally biased region" description="Low complexity" evidence="13">
    <location>
        <begin position="1109"/>
        <end position="1181"/>
    </location>
</feature>
<dbReference type="InterPro" id="IPR002557">
    <property type="entry name" value="Chitin-bd_dom"/>
</dbReference>
<dbReference type="Gene3D" id="2.170.140.10">
    <property type="entry name" value="Chitin binding domain"/>
    <property type="match status" value="5"/>
</dbReference>
<dbReference type="InterPro" id="IPR050314">
    <property type="entry name" value="Glycosyl_Hydrlase_18"/>
</dbReference>
<feature type="domain" description="Chitin-binding type-2" evidence="15">
    <location>
        <begin position="593"/>
        <end position="647"/>
    </location>
</feature>
<dbReference type="FunFam" id="3.10.50.10:FF:000004">
    <property type="entry name" value="Chitinase 5"/>
    <property type="match status" value="1"/>
</dbReference>
<dbReference type="InterPro" id="IPR001223">
    <property type="entry name" value="Glyco_hydro18_cat"/>
</dbReference>
<dbReference type="PROSITE" id="PS51910">
    <property type="entry name" value="GH18_2"/>
    <property type="match status" value="5"/>
</dbReference>
<dbReference type="PANTHER" id="PTHR11177:SF359">
    <property type="entry name" value="CHITINASE 10-RELATED"/>
    <property type="match status" value="1"/>
</dbReference>
<dbReference type="PROSITE" id="PS01095">
    <property type="entry name" value="GH18_1"/>
    <property type="match status" value="3"/>
</dbReference>
<evidence type="ECO:0000256" key="8">
    <source>
        <dbReference type="ARBA" id="ARBA00023157"/>
    </source>
</evidence>
<comment type="similarity">
    <text evidence="2">Belongs to the glycosyl hydrolase 18 family. Chitinase class II subfamily.</text>
</comment>
<dbReference type="GO" id="GO:0005576">
    <property type="term" value="C:extracellular region"/>
    <property type="evidence" value="ECO:0007669"/>
    <property type="project" value="InterPro"/>
</dbReference>
<dbReference type="InterPro" id="IPR017853">
    <property type="entry name" value="GH"/>
</dbReference>
<feature type="compositionally biased region" description="Low complexity" evidence="13">
    <location>
        <begin position="1093"/>
        <end position="1102"/>
    </location>
</feature>
<feature type="region of interest" description="Disordered" evidence="13">
    <location>
        <begin position="2932"/>
        <end position="2956"/>
    </location>
</feature>
<organism evidence="17 18">
    <name type="scientific">Aquatica leii</name>
    <dbReference type="NCBI Taxonomy" id="1421715"/>
    <lineage>
        <taxon>Eukaryota</taxon>
        <taxon>Metazoa</taxon>
        <taxon>Ecdysozoa</taxon>
        <taxon>Arthropoda</taxon>
        <taxon>Hexapoda</taxon>
        <taxon>Insecta</taxon>
        <taxon>Pterygota</taxon>
        <taxon>Neoptera</taxon>
        <taxon>Endopterygota</taxon>
        <taxon>Coleoptera</taxon>
        <taxon>Polyphaga</taxon>
        <taxon>Elateriformia</taxon>
        <taxon>Elateroidea</taxon>
        <taxon>Lampyridae</taxon>
        <taxon>Luciolinae</taxon>
        <taxon>Aquatica</taxon>
    </lineage>
</organism>
<dbReference type="InterPro" id="IPR011583">
    <property type="entry name" value="Chitinase_II/V-like_cat"/>
</dbReference>
<dbReference type="PANTHER" id="PTHR11177">
    <property type="entry name" value="CHITINASE"/>
    <property type="match status" value="1"/>
</dbReference>
<feature type="domain" description="Chitin-binding type-2" evidence="15">
    <location>
        <begin position="1378"/>
        <end position="1432"/>
    </location>
</feature>
<sequence>MDFRIITLIYLFMCFVHLTEEKTLRRLKRSEHEPPLGTLSFQRSAVESYPDVPRPIDRSAPFIDYYGYGSRYLPLRTAVESVPDITVTTRRLPLRDAVERRPPPDEAFDLEFELPETLHIHKYSIEIPNDARVEQDNQFLIPEKYSALLESLNLRRTAYRPSDYFRSLIEYPERQSKALYSYPTYWYYQPYAQQKQKAHVEPYTDVNQQSEQRVVCFVNGISGHRKDPLKFSPEDIDPFTCTHVIYAFASIDPHSYKIISRDEEYDVVQGAYRTIVGLKQKNPNLKILLSVGGGEIEISHRFSSLVSNAIHRRDFIRSAVALIRKFEFDGLDIYWQYPGASELGGRISDKEFFALFLEELSEIFTPYGWLLSVSAPGSRFRVEDGFNVKKIANVVDFVNVQTYDFHKDRDAVADHHAPLNFRPFDNDLDMFNNVEYSVRYWLKQGMPASKIVVGIPFFGRSFTLNDENQSAIGAVIKGPGHEGFYTQNPGLLGYFEICDLILNNGLTRKTDGAGSPYIVNGNQWIGYDDPESVKRKILFVKEMNVGGVFLASVDLDDFKGLCGKKWPLMSVIRQYFKGTYIAPTPSHSPTKPQGTCNSDGLYSDPRNCANYYICRNGLTYHLSCGSHMLFDPTKGRCDYIEPNVCRPGHSVHFQNTFRDGYNLLRYQSVREEKPQKKLVCYITNWGFYRKGDGKFVPEYLDQRLCTHIVYAFASLDPENLLMTHFDPWADLDNNLYERVTSIKDATVLLSLGGWTDSAGDKYSKLVSDGSARRKFVIGAVSFLRRYGFKGLHLDWNYPICWQSNCKKGPASDKPNFTKLLQELRREFDKENPALLLAVAISGYKEVIEAAYELPAIGQAVDFMSVMTYDYHGSWEKKTGHVSPLYQHPGDTYPQYNTNYTMEYLVANGAPREKLLVGIPFYGQTFTLSKSEGRHDQGVATIGPGEAGEYTKQPGMLSYYEICSRIKNNFWMVKRDANRATGPYAYYGNQWVSYDDIDSVQEKANYITSHGFGGAVAWTIDLDDFLNKCCQQTFPLLRSLNKGLGLFFDNSMSQGDCTKPPAPVTPSPPTLTTGFDTGAQGSTTEHWGHHPTTTKKPSTSSTPWWEAPIPSTTTTTTPTTTTSSTTTTTQKPFTTSKPWWVPSTPEPTKSTTTTKKPSTTSSWWKPDPTTTPTTTTSPWWVPDPTTVPTPAITMPQVEHEVTSDKCESGLYLPDPTNCASYYRCVLGDLKKERCAGGLHWNKKTSNCDWPDAANCQEHKPFEKPTTLRPTTTTLPPYFTTKRPTTTTTTTTTTTQKPSVTPSHENCNTGDYFPHEQCNSFYVCVNGQLVTQKCGPGLYWNTDSSICDWSYRVKCVAGTKHKPQHTEKLVKEPEQTNKPNDPCKSGSFSAVTNDCSQYLICLWNKYEVFNCAEGLHWNSDKKICDWPENAQCTEGTPSVTEGDEHEDGDVEIVTKPPTPHPTLKPTQTAAPSTPTTPETETQPFEPMSDYYKIVCYFTNWAWYRKGIGKYVPEDIDPNLCTHIVYGFAVLDYENLVVRAHDSWADFDNNFYSRVVAYKKKGKKVILALGGWNDSLGDKYSRLVNNPSARQRFIKHVLEFLAKYDFDGLDLDWEYPKCWQVDCKKGPDSDKPAFAAFVKELKEAFAPKGYLLTAAVSPNKLVIDSGYDVPVVSKYLDWIAVMTYDYHGQWDKQTGHVAPFYAHPDDEVAYFNANYTINYWMSAGAPSRKLVLGMPLYGQSFQLENVANNGLNAKAPGPGEAGEFTRAAGFLAYYEICDRIKNKGWTVVQDPHHSMGPYAYKGNQWVSFDDVETIRRKSEYIKQMNLGGGMIWALDLDDFKNRCGDGRHPLLSTIRKVLASPGQTMPEYTTKAHVHPPAPTKPVITLPPVVETTAVSKPVPQTTISSVNVDKDSEYKVVCYFTNWAWYRQGVGKYLPSDIDPDLCTHIIYGFAVLDGDQLIIKPHDTWADFDNKFYEKVTAFKAKGIKVLIAIGGWNDSAGDKYSKLVNNPSSRRRFIAHVVDFIENNNFDGLDLDWEYPKCWQVDCTKGPESDKQAFSDFVMELHNALRPKGLMLSAAVSPNRKVVDAGYDVPALSRYLDWIAVMCYDYHGQWDKITGIASPMYAHPEDEDVTFNTNFTINYWISKGADRKKLVMGMPLYGQSFSLADNSNYGLNAPTYGGGEAGEETRARGFLSYYEICSNIIQKGWNVVRDKKFRIGPYAYLRDQWVSFDDVAMIRYKSEYIKSMGLGGGMVWALDLDDFKNLCGCENYPLLRTINRVLRNYKVPDPQCQLGSDSSPSSKPLIPETTVSWQTETQKPWKPEPTKPWQAATPKPSQTEPPTKKPNTQLPCNGQIFVADQENCNQYYFCNQGQLMVQTCPGGLFWNENHCDWPENTQCHPDATTTEQDHSLPIIQTTPKPSQPGTGISTGSDTSVTTGGSTSPSSGSNKIVCYFTNWAWYRQDAGKYLPEDIDPSLCTHIVYGFAVLDPNTLTIKPHDSWADMDNNFYTRVTSFKSKGIKVLIAIGGWNDSLGNKYSRLVNDPSARAKFIADVIKFIEKWDFDGLDLDWEYPKCWQVDCNKGPHSDKQGFASFVTELSSAFNPRGWLLSAAVSPSKTVIDAGYDVPTLSKYLDWIAVMTYDYHGHWDKQTGHVAPLYYTPGDTYDYFNANFSMHYWMQLGAAPSKLVMGMPFYGQSFSLADASKNGLNEKSYGPGEAGDYTRAGGFLAFYEICERVKRRSWTVHRDSLGRIGPYAINGNQWVSYDDIADIKRKSRFIKDLQLGGGMLWALDLDDFKNACGCGKYPLLKTMNHELRGDPVQGPSQPLHEVMKCIPIDSADKLQSLELELNDPTSNNFLMLFMKKVGGTNGREFVVRNLRKIFVDSFASKTSWCGQRNNIRISNLKLIKLLQDVTDSIFKLTDKEFEKTASEWFRQSKQRTQRDEKKSSILNTNIQDTFSK</sequence>
<dbReference type="InterPro" id="IPR029070">
    <property type="entry name" value="Chitinase_insertion_sf"/>
</dbReference>
<evidence type="ECO:0000256" key="10">
    <source>
        <dbReference type="ARBA" id="ARBA00023295"/>
    </source>
</evidence>
<feature type="domain" description="Chitin-binding type-2" evidence="15">
    <location>
        <begin position="1302"/>
        <end position="1355"/>
    </location>
</feature>
<evidence type="ECO:0000256" key="6">
    <source>
        <dbReference type="ARBA" id="ARBA00022801"/>
    </source>
</evidence>
<reference evidence="18" key="1">
    <citation type="submission" date="2023-01" db="EMBL/GenBank/DDBJ databases">
        <title>Key to firefly adult light organ development and bioluminescence: homeobox transcription factors regulate luciferase expression and transportation to peroxisome.</title>
        <authorList>
            <person name="Fu X."/>
        </authorList>
    </citation>
    <scope>NUCLEOTIDE SEQUENCE [LARGE SCALE GENOMIC DNA]</scope>
</reference>
<dbReference type="EC" id="3.2.1.14" evidence="3"/>
<feature type="compositionally biased region" description="Pro residues" evidence="13">
    <location>
        <begin position="1059"/>
        <end position="1068"/>
    </location>
</feature>
<dbReference type="Gene3D" id="3.20.20.80">
    <property type="entry name" value="Glycosidases"/>
    <property type="match status" value="5"/>
</dbReference>
<feature type="domain" description="GH18" evidence="16">
    <location>
        <begin position="676"/>
        <end position="1046"/>
    </location>
</feature>
<comment type="catalytic activity">
    <reaction evidence="1">
        <text>Random endo-hydrolysis of N-acetyl-beta-D-glucosaminide (1-&gt;4)-beta-linkages in chitin and chitodextrins.</text>
        <dbReference type="EC" id="3.2.1.14"/>
    </reaction>
</comment>
<protein>
    <recommendedName>
        <fullName evidence="3">chitinase</fullName>
        <ecNumber evidence="3">3.2.1.14</ecNumber>
    </recommendedName>
</protein>
<feature type="signal peptide" evidence="14">
    <location>
        <begin position="1"/>
        <end position="21"/>
    </location>
</feature>
<evidence type="ECO:0000259" key="15">
    <source>
        <dbReference type="PROSITE" id="PS50940"/>
    </source>
</evidence>
<dbReference type="GO" id="GO:0000272">
    <property type="term" value="P:polysaccharide catabolic process"/>
    <property type="evidence" value="ECO:0007669"/>
    <property type="project" value="UniProtKB-KW"/>
</dbReference>
<dbReference type="FunFam" id="3.10.50.10:FF:000001">
    <property type="entry name" value="Chitinase 3-like 1"/>
    <property type="match status" value="4"/>
</dbReference>
<feature type="region of interest" description="Disordered" evidence="13">
    <location>
        <begin position="2307"/>
        <end position="2345"/>
    </location>
</feature>
<gene>
    <name evidence="17" type="ORF">RN001_011884</name>
</gene>
<evidence type="ECO:0000256" key="14">
    <source>
        <dbReference type="SAM" id="SignalP"/>
    </source>
</evidence>
<dbReference type="FunFam" id="3.20.20.80:FF:000007">
    <property type="entry name" value="Acidic mammalian chitinase"/>
    <property type="match status" value="4"/>
</dbReference>
<feature type="domain" description="Chitin-binding type-2" evidence="15">
    <location>
        <begin position="2345"/>
        <end position="2397"/>
    </location>
</feature>
<dbReference type="PROSITE" id="PS50940">
    <property type="entry name" value="CHIT_BIND_II"/>
    <property type="match status" value="5"/>
</dbReference>
<evidence type="ECO:0000256" key="7">
    <source>
        <dbReference type="ARBA" id="ARBA00023024"/>
    </source>
</evidence>
<dbReference type="SUPFAM" id="SSF54556">
    <property type="entry name" value="Chitinase insertion domain"/>
    <property type="match status" value="5"/>
</dbReference>
<dbReference type="FunFam" id="2.170.140.10:FF:000004">
    <property type="entry name" value="Chitinase 5"/>
    <property type="match status" value="1"/>
</dbReference>
<keyword evidence="7" id="KW-0146">Chitin degradation</keyword>
<evidence type="ECO:0000256" key="5">
    <source>
        <dbReference type="ARBA" id="ARBA00022729"/>
    </source>
</evidence>
<accession>A0AAN7SD19</accession>
<evidence type="ECO:0000256" key="2">
    <source>
        <dbReference type="ARBA" id="ARBA00009121"/>
    </source>
</evidence>
<dbReference type="SMART" id="SM00494">
    <property type="entry name" value="ChtBD2"/>
    <property type="match status" value="5"/>
</dbReference>
<feature type="region of interest" description="Disordered" evidence="13">
    <location>
        <begin position="1432"/>
        <end position="1480"/>
    </location>
</feature>
<dbReference type="GO" id="GO:0008843">
    <property type="term" value="F:endochitinase activity"/>
    <property type="evidence" value="ECO:0007669"/>
    <property type="project" value="UniProtKB-EC"/>
</dbReference>
<feature type="compositionally biased region" description="Low complexity" evidence="13">
    <location>
        <begin position="2421"/>
        <end position="2442"/>
    </location>
</feature>
<dbReference type="InterPro" id="IPR036508">
    <property type="entry name" value="Chitin-bd_dom_sf"/>
</dbReference>
<evidence type="ECO:0000256" key="4">
    <source>
        <dbReference type="ARBA" id="ARBA00022669"/>
    </source>
</evidence>
<feature type="region of interest" description="Disordered" evidence="13">
    <location>
        <begin position="2410"/>
        <end position="2442"/>
    </location>
</feature>
<keyword evidence="8" id="KW-1015">Disulfide bond</keyword>
<evidence type="ECO:0000256" key="1">
    <source>
        <dbReference type="ARBA" id="ARBA00000822"/>
    </source>
</evidence>
<proteinExistence type="inferred from homology"/>
<dbReference type="SUPFAM" id="SSF51445">
    <property type="entry name" value="(Trans)glycosidases"/>
    <property type="match status" value="5"/>
</dbReference>
<feature type="domain" description="GH18" evidence="16">
    <location>
        <begin position="1489"/>
        <end position="1858"/>
    </location>
</feature>
<dbReference type="Proteomes" id="UP001353858">
    <property type="component" value="Unassembled WGS sequence"/>
</dbReference>
<dbReference type="GO" id="GO:0006032">
    <property type="term" value="P:chitin catabolic process"/>
    <property type="evidence" value="ECO:0007669"/>
    <property type="project" value="UniProtKB-KW"/>
</dbReference>
<keyword evidence="9" id="KW-0119">Carbohydrate metabolism</keyword>
<keyword evidence="11" id="KW-0624">Polysaccharide degradation</keyword>
<evidence type="ECO:0000256" key="3">
    <source>
        <dbReference type="ARBA" id="ARBA00012729"/>
    </source>
</evidence>
<dbReference type="EMBL" id="JARPUR010000005">
    <property type="protein sequence ID" value="KAK4875462.1"/>
    <property type="molecule type" value="Genomic_DNA"/>
</dbReference>
<evidence type="ECO:0000313" key="18">
    <source>
        <dbReference type="Proteomes" id="UP001353858"/>
    </source>
</evidence>
<dbReference type="SUPFAM" id="SSF57625">
    <property type="entry name" value="Invertebrate chitin-binding proteins"/>
    <property type="match status" value="5"/>
</dbReference>
<keyword evidence="4" id="KW-0147">Chitin-binding</keyword>
<feature type="region of interest" description="Disordered" evidence="13">
    <location>
        <begin position="1056"/>
        <end position="1181"/>
    </location>
</feature>
<dbReference type="InterPro" id="IPR001579">
    <property type="entry name" value="Glyco_hydro_18_chit_AS"/>
</dbReference>
<evidence type="ECO:0000256" key="12">
    <source>
        <dbReference type="RuleBase" id="RU000489"/>
    </source>
</evidence>
<feature type="compositionally biased region" description="Polar residues" evidence="13">
    <location>
        <begin position="2331"/>
        <end position="2345"/>
    </location>
</feature>
<feature type="domain" description="GH18" evidence="16">
    <location>
        <begin position="1912"/>
        <end position="2281"/>
    </location>
</feature>
<feature type="compositionally biased region" description="Low complexity" evidence="13">
    <location>
        <begin position="1263"/>
        <end position="1293"/>
    </location>
</feature>
<keyword evidence="18" id="KW-1185">Reference proteome</keyword>
<feature type="region of interest" description="Disordered" evidence="13">
    <location>
        <begin position="1260"/>
        <end position="1300"/>
    </location>
</feature>
<feature type="domain" description="Chitin-binding type-2" evidence="15">
    <location>
        <begin position="1202"/>
        <end position="1256"/>
    </location>
</feature>
<evidence type="ECO:0000259" key="16">
    <source>
        <dbReference type="PROSITE" id="PS51910"/>
    </source>
</evidence>
<keyword evidence="6 12" id="KW-0378">Hydrolase</keyword>
<feature type="chain" id="PRO_5042968733" description="chitinase" evidence="14">
    <location>
        <begin position="22"/>
        <end position="2956"/>
    </location>
</feature>
<feature type="domain" description="GH18" evidence="16">
    <location>
        <begin position="2445"/>
        <end position="2814"/>
    </location>
</feature>
<dbReference type="Gene3D" id="3.10.50.10">
    <property type="match status" value="5"/>
</dbReference>
<comment type="caution">
    <text evidence="17">The sequence shown here is derived from an EMBL/GenBank/DDBJ whole genome shotgun (WGS) entry which is preliminary data.</text>
</comment>
<dbReference type="GO" id="GO:0008061">
    <property type="term" value="F:chitin binding"/>
    <property type="evidence" value="ECO:0007669"/>
    <property type="project" value="UniProtKB-KW"/>
</dbReference>
<dbReference type="CDD" id="cd02872">
    <property type="entry name" value="GH18_chitolectin_chitotriosidase"/>
    <property type="match status" value="4"/>
</dbReference>
<feature type="compositionally biased region" description="Polar residues" evidence="13">
    <location>
        <begin position="2944"/>
        <end position="2956"/>
    </location>
</feature>
<evidence type="ECO:0000313" key="17">
    <source>
        <dbReference type="EMBL" id="KAK4875462.1"/>
    </source>
</evidence>
<feature type="compositionally biased region" description="Low complexity" evidence="13">
    <location>
        <begin position="1461"/>
        <end position="1480"/>
    </location>
</feature>
<dbReference type="SMART" id="SM00636">
    <property type="entry name" value="Glyco_18"/>
    <property type="match status" value="5"/>
</dbReference>
<evidence type="ECO:0000256" key="11">
    <source>
        <dbReference type="ARBA" id="ARBA00023326"/>
    </source>
</evidence>
<feature type="domain" description="GH18" evidence="16">
    <location>
        <begin position="212"/>
        <end position="579"/>
    </location>
</feature>
<dbReference type="Pfam" id="PF01607">
    <property type="entry name" value="CBM_14"/>
    <property type="match status" value="5"/>
</dbReference>
<keyword evidence="10 12" id="KW-0326">Glycosidase</keyword>
<dbReference type="FunFam" id="3.20.20.80:FF:000048">
    <property type="entry name" value="Brain chitinase and chia"/>
    <property type="match status" value="1"/>
</dbReference>
<dbReference type="Pfam" id="PF00704">
    <property type="entry name" value="Glyco_hydro_18"/>
    <property type="match status" value="5"/>
</dbReference>
<feature type="compositionally biased region" description="Polar residues" evidence="13">
    <location>
        <begin position="2410"/>
        <end position="2420"/>
    </location>
</feature>
<name>A0AAN7SD19_9COLE</name>
<feature type="compositionally biased region" description="Acidic residues" evidence="13">
    <location>
        <begin position="1439"/>
        <end position="1448"/>
    </location>
</feature>
<keyword evidence="5 14" id="KW-0732">Signal</keyword>
<evidence type="ECO:0000256" key="9">
    <source>
        <dbReference type="ARBA" id="ARBA00023277"/>
    </source>
</evidence>
<evidence type="ECO:0000256" key="13">
    <source>
        <dbReference type="SAM" id="MobiDB-lite"/>
    </source>
</evidence>